<evidence type="ECO:0000256" key="3">
    <source>
        <dbReference type="RuleBase" id="RU003476"/>
    </source>
</evidence>
<evidence type="ECO:0000256" key="1">
    <source>
        <dbReference type="ARBA" id="ARBA00001946"/>
    </source>
</evidence>
<evidence type="ECO:0000256" key="2">
    <source>
        <dbReference type="ARBA" id="ARBA00022801"/>
    </source>
</evidence>
<dbReference type="InterPro" id="IPR020084">
    <property type="entry name" value="NUDIX_hydrolase_CS"/>
</dbReference>
<dbReference type="Gene3D" id="3.90.79.10">
    <property type="entry name" value="Nucleoside Triphosphate Pyrophosphohydrolase"/>
    <property type="match status" value="1"/>
</dbReference>
<comment type="caution">
    <text evidence="5">The sequence shown here is derived from an EMBL/GenBank/DDBJ whole genome shotgun (WGS) entry which is preliminary data.</text>
</comment>
<protein>
    <recommendedName>
        <fullName evidence="4">Nudix hydrolase domain-containing protein</fullName>
    </recommendedName>
</protein>
<dbReference type="PROSITE" id="PS00893">
    <property type="entry name" value="NUDIX_BOX"/>
    <property type="match status" value="1"/>
</dbReference>
<evidence type="ECO:0000313" key="5">
    <source>
        <dbReference type="EMBL" id="KSU49479.1"/>
    </source>
</evidence>
<feature type="domain" description="Nudix hydrolase" evidence="4">
    <location>
        <begin position="11"/>
        <end position="145"/>
    </location>
</feature>
<gene>
    <name evidence="5" type="ORF">AS033_08920</name>
</gene>
<evidence type="ECO:0000259" key="4">
    <source>
        <dbReference type="PROSITE" id="PS51462"/>
    </source>
</evidence>
<dbReference type="Proteomes" id="UP000053797">
    <property type="component" value="Unassembled WGS sequence"/>
</dbReference>
<name>A0A0V8GGP7_9BACL</name>
<dbReference type="PANTHER" id="PTHR43046">
    <property type="entry name" value="GDP-MANNOSE MANNOSYL HYDROLASE"/>
    <property type="match status" value="1"/>
</dbReference>
<dbReference type="PRINTS" id="PR00502">
    <property type="entry name" value="NUDIXFAMILY"/>
</dbReference>
<keyword evidence="2 3" id="KW-0378">Hydrolase</keyword>
<dbReference type="InterPro" id="IPR020476">
    <property type="entry name" value="Nudix_hydrolase"/>
</dbReference>
<dbReference type="CDD" id="cd04688">
    <property type="entry name" value="NUDIX_Hydrolase"/>
    <property type="match status" value="1"/>
</dbReference>
<dbReference type="OrthoDB" id="9804442at2"/>
<evidence type="ECO:0000313" key="6">
    <source>
        <dbReference type="Proteomes" id="UP000053797"/>
    </source>
</evidence>
<comment type="cofactor">
    <cofactor evidence="1">
        <name>Mg(2+)</name>
        <dbReference type="ChEBI" id="CHEBI:18420"/>
    </cofactor>
</comment>
<dbReference type="InterPro" id="IPR015797">
    <property type="entry name" value="NUDIX_hydrolase-like_dom_sf"/>
</dbReference>
<reference evidence="5 6" key="1">
    <citation type="journal article" date="2015" name="Int. J. Syst. Evol. Microbiol.">
        <title>Exiguobacterium enclense sp. nov., isolated from sediment.</title>
        <authorList>
            <person name="Dastager S.G."/>
            <person name="Mawlankar R."/>
            <person name="Sonalkar V.V."/>
            <person name="Thorat M.N."/>
            <person name="Mual P."/>
            <person name="Verma A."/>
            <person name="Krishnamurthi S."/>
            <person name="Tang S.K."/>
            <person name="Li W.J."/>
        </authorList>
    </citation>
    <scope>NUCLEOTIDE SEQUENCE [LARGE SCALE GENOMIC DNA]</scope>
    <source>
        <strain evidence="5 6">NIO-1109</strain>
    </source>
</reference>
<dbReference type="InterPro" id="IPR000086">
    <property type="entry name" value="NUDIX_hydrolase_dom"/>
</dbReference>
<dbReference type="SUPFAM" id="SSF55811">
    <property type="entry name" value="Nudix"/>
    <property type="match status" value="1"/>
</dbReference>
<dbReference type="RefSeq" id="WP_058265244.1">
    <property type="nucleotide sequence ID" value="NZ_FMYN01000002.1"/>
</dbReference>
<dbReference type="Pfam" id="PF00293">
    <property type="entry name" value="NUDIX"/>
    <property type="match status" value="1"/>
</dbReference>
<accession>A0A0V8GGP7</accession>
<comment type="similarity">
    <text evidence="3">Belongs to the Nudix hydrolase family.</text>
</comment>
<dbReference type="GO" id="GO:0016787">
    <property type="term" value="F:hydrolase activity"/>
    <property type="evidence" value="ECO:0007669"/>
    <property type="project" value="UniProtKB-KW"/>
</dbReference>
<proteinExistence type="inferred from homology"/>
<organism evidence="5 6">
    <name type="scientific">Exiguobacterium indicum</name>
    <dbReference type="NCBI Taxonomy" id="296995"/>
    <lineage>
        <taxon>Bacteria</taxon>
        <taxon>Bacillati</taxon>
        <taxon>Bacillota</taxon>
        <taxon>Bacilli</taxon>
        <taxon>Bacillales</taxon>
        <taxon>Bacillales Family XII. Incertae Sedis</taxon>
        <taxon>Exiguobacterium</taxon>
    </lineage>
</organism>
<dbReference type="EMBL" id="LNQL01000002">
    <property type="protein sequence ID" value="KSU49479.1"/>
    <property type="molecule type" value="Genomic_DNA"/>
</dbReference>
<dbReference type="PROSITE" id="PS51462">
    <property type="entry name" value="NUDIX"/>
    <property type="match status" value="1"/>
</dbReference>
<dbReference type="PANTHER" id="PTHR43046:SF14">
    <property type="entry name" value="MUTT_NUDIX FAMILY PROTEIN"/>
    <property type="match status" value="1"/>
</dbReference>
<dbReference type="AlphaFoldDB" id="A0A0V8GGP7"/>
<sequence>MDLTFTVNQKKLNIRAVALLIQDGHLLIHRQGEDDFWSLPGGRVQFGESGAKAIEREILEELGQSIEPPVFRFLHENFFEYADHQFHELGMFYEVVCREPLPLSTEDFYGPESEGLTYCFVPFDKLDQYTLYPGELSKMLQTNMFPTLLTNDI</sequence>